<protein>
    <recommendedName>
        <fullName evidence="4">DUF3575 domain-containing protein</fullName>
    </recommendedName>
</protein>
<dbReference type="EMBL" id="JBHULN010000021">
    <property type="protein sequence ID" value="MFD2573847.1"/>
    <property type="molecule type" value="Genomic_DNA"/>
</dbReference>
<keyword evidence="3" id="KW-1185">Reference proteome</keyword>
<evidence type="ECO:0008006" key="4">
    <source>
        <dbReference type="Google" id="ProtNLM"/>
    </source>
</evidence>
<evidence type="ECO:0000313" key="2">
    <source>
        <dbReference type="EMBL" id="MFD2573847.1"/>
    </source>
</evidence>
<name>A0ABW5ME71_9BACT</name>
<evidence type="ECO:0000256" key="1">
    <source>
        <dbReference type="SAM" id="SignalP"/>
    </source>
</evidence>
<dbReference type="Proteomes" id="UP001597469">
    <property type="component" value="Unassembled WGS sequence"/>
</dbReference>
<accession>A0ABW5ME71</accession>
<feature type="signal peptide" evidence="1">
    <location>
        <begin position="1"/>
        <end position="21"/>
    </location>
</feature>
<evidence type="ECO:0000313" key="3">
    <source>
        <dbReference type="Proteomes" id="UP001597469"/>
    </source>
</evidence>
<organism evidence="2 3">
    <name type="scientific">Spirosoma soli</name>
    <dbReference type="NCBI Taxonomy" id="1770529"/>
    <lineage>
        <taxon>Bacteria</taxon>
        <taxon>Pseudomonadati</taxon>
        <taxon>Bacteroidota</taxon>
        <taxon>Cytophagia</taxon>
        <taxon>Cytophagales</taxon>
        <taxon>Cytophagaceae</taxon>
        <taxon>Spirosoma</taxon>
    </lineage>
</organism>
<reference evidence="3" key="1">
    <citation type="journal article" date="2019" name="Int. J. Syst. Evol. Microbiol.">
        <title>The Global Catalogue of Microorganisms (GCM) 10K type strain sequencing project: providing services to taxonomists for standard genome sequencing and annotation.</title>
        <authorList>
            <consortium name="The Broad Institute Genomics Platform"/>
            <consortium name="The Broad Institute Genome Sequencing Center for Infectious Disease"/>
            <person name="Wu L."/>
            <person name="Ma J."/>
        </authorList>
    </citation>
    <scope>NUCLEOTIDE SEQUENCE [LARGE SCALE GENOMIC DNA]</scope>
    <source>
        <strain evidence="3">KCTC 42805</strain>
    </source>
</reference>
<sequence length="190" mass="21317">MMVANPYAFFAAVLLPISLSAQTITAKLLVNPVHIEERIPLSIGGSVEVGVSQRSSLQLSGLYRFDKQLSQGIDQGPKYYLDYRYYLRQLQQKNSGLYLSPYIGYGLLKLAEGDEPTGLVESEQMVETLTGVLIGYQPYKLARFSIDAYAGPEYQWRTKTTNYALGGNTQLALNRLWFRAGVSLSFRLKK</sequence>
<keyword evidence="1" id="KW-0732">Signal</keyword>
<gene>
    <name evidence="2" type="ORF">ACFSUS_24640</name>
</gene>
<comment type="caution">
    <text evidence="2">The sequence shown here is derived from an EMBL/GenBank/DDBJ whole genome shotgun (WGS) entry which is preliminary data.</text>
</comment>
<proteinExistence type="predicted"/>
<feature type="chain" id="PRO_5046282940" description="DUF3575 domain-containing protein" evidence="1">
    <location>
        <begin position="22"/>
        <end position="190"/>
    </location>
</feature>